<dbReference type="GO" id="GO:0046933">
    <property type="term" value="F:proton-transporting ATP synthase activity, rotational mechanism"/>
    <property type="evidence" value="ECO:0007669"/>
    <property type="project" value="UniProtKB-UniRule"/>
</dbReference>
<evidence type="ECO:0000313" key="11">
    <source>
        <dbReference type="Proteomes" id="UP000345527"/>
    </source>
</evidence>
<comment type="function">
    <text evidence="8">This protein is part of the stalk that links CF(0) to CF(1). It either transmits conformational changes from CF(0) to CF(1) or is implicated in proton conduction.</text>
</comment>
<keyword evidence="6 8" id="KW-0139">CF(1)</keyword>
<dbReference type="HAMAP" id="MF_01416">
    <property type="entry name" value="ATP_synth_delta_bact"/>
    <property type="match status" value="1"/>
</dbReference>
<protein>
    <recommendedName>
        <fullName evidence="8">ATP synthase subunit delta</fullName>
    </recommendedName>
    <alternativeName>
        <fullName evidence="8">ATP synthase F(1) sector subunit delta</fullName>
    </alternativeName>
    <alternativeName>
        <fullName evidence="8">F-type ATPase subunit delta</fullName>
        <shortName evidence="8">F-ATPase subunit delta</shortName>
    </alternativeName>
</protein>
<dbReference type="RefSeq" id="WP_150354479.1">
    <property type="nucleotide sequence ID" value="NZ_JAFEJW010000015.1"/>
</dbReference>
<evidence type="ECO:0000256" key="1">
    <source>
        <dbReference type="ARBA" id="ARBA00004370"/>
    </source>
</evidence>
<dbReference type="Proteomes" id="UP000345527">
    <property type="component" value="Unassembled WGS sequence"/>
</dbReference>
<evidence type="ECO:0000313" key="9">
    <source>
        <dbReference type="EMBL" id="KAA8820893.1"/>
    </source>
</evidence>
<keyword evidence="7 8" id="KW-0066">ATP synthesis</keyword>
<evidence type="ECO:0000313" key="12">
    <source>
        <dbReference type="Proteomes" id="UP000374630"/>
    </source>
</evidence>
<comment type="similarity">
    <text evidence="8">Belongs to the ATPase delta chain family.</text>
</comment>
<comment type="subcellular location">
    <subcellularLocation>
        <location evidence="8">Cell membrane</location>
        <topology evidence="8">Peripheral membrane protein</topology>
    </subcellularLocation>
    <subcellularLocation>
        <location evidence="1">Membrane</location>
    </subcellularLocation>
</comment>
<keyword evidence="4 8" id="KW-0406">Ion transport</keyword>
<gene>
    <name evidence="8" type="primary">atpH</name>
    <name evidence="10" type="ORF">EM848_08360</name>
    <name evidence="9" type="ORF">EMO90_05330</name>
</gene>
<keyword evidence="3 8" id="KW-0375">Hydrogen ion transport</keyword>
<keyword evidence="2 8" id="KW-0813">Transport</keyword>
<dbReference type="PROSITE" id="PS00389">
    <property type="entry name" value="ATPASE_DELTA"/>
    <property type="match status" value="1"/>
</dbReference>
<dbReference type="OrthoDB" id="5242917at2"/>
<evidence type="ECO:0000256" key="8">
    <source>
        <dbReference type="HAMAP-Rule" id="MF_01416"/>
    </source>
</evidence>
<evidence type="ECO:0000256" key="2">
    <source>
        <dbReference type="ARBA" id="ARBA00022448"/>
    </source>
</evidence>
<dbReference type="GO" id="GO:0005886">
    <property type="term" value="C:plasma membrane"/>
    <property type="evidence" value="ECO:0007669"/>
    <property type="project" value="UniProtKB-SubCell"/>
</dbReference>
<accession>A0A5J5E0R4</accession>
<reference evidence="11 12" key="1">
    <citation type="journal article" date="2019" name="Syst. Appl. Microbiol.">
        <title>Characterization of Bifidobacterium species in feaces of the Egyptian fruit bat: Description of B. vespertilionis sp. nov. and B. rousetti sp. nov.</title>
        <authorList>
            <person name="Modesto M."/>
            <person name="Satti M."/>
            <person name="Watanabe K."/>
            <person name="Puglisi E."/>
            <person name="Morelli L."/>
            <person name="Huang C.-H."/>
            <person name="Liou J.-S."/>
            <person name="Miyashita M."/>
            <person name="Tamura T."/>
            <person name="Saito S."/>
            <person name="Mori K."/>
            <person name="Huang L."/>
            <person name="Sciavilla P."/>
            <person name="Sandri C."/>
            <person name="Spiezio C."/>
            <person name="Vitali F."/>
            <person name="Cavalieri D."/>
            <person name="Perpetuini G."/>
            <person name="Tofalo R."/>
            <person name="Bonetti A."/>
            <person name="Arita M."/>
            <person name="Mattarelli P."/>
        </authorList>
    </citation>
    <scope>NUCLEOTIDE SEQUENCE [LARGE SCALE GENOMIC DNA]</scope>
    <source>
        <strain evidence="9 12">RST16</strain>
        <strain evidence="10 11">RST8</strain>
    </source>
</reference>
<evidence type="ECO:0000256" key="6">
    <source>
        <dbReference type="ARBA" id="ARBA00023196"/>
    </source>
</evidence>
<dbReference type="InterPro" id="IPR000711">
    <property type="entry name" value="ATPase_OSCP/dsu"/>
</dbReference>
<keyword evidence="5 8" id="KW-0472">Membrane</keyword>
<dbReference type="InterPro" id="IPR020781">
    <property type="entry name" value="ATPase_OSCP/d_CS"/>
</dbReference>
<dbReference type="AlphaFoldDB" id="A0A5J5E0R4"/>
<dbReference type="PRINTS" id="PR00125">
    <property type="entry name" value="ATPASEDELTA"/>
</dbReference>
<dbReference type="EMBL" id="RZOA01000016">
    <property type="protein sequence ID" value="KAA8822721.1"/>
    <property type="molecule type" value="Genomic_DNA"/>
</dbReference>
<comment type="caution">
    <text evidence="10">The sequence shown here is derived from an EMBL/GenBank/DDBJ whole genome shotgun (WGS) entry which is preliminary data.</text>
</comment>
<dbReference type="EMBL" id="RZNZ01000006">
    <property type="protein sequence ID" value="KAA8820893.1"/>
    <property type="molecule type" value="Genomic_DNA"/>
</dbReference>
<evidence type="ECO:0000256" key="4">
    <source>
        <dbReference type="ARBA" id="ARBA00023065"/>
    </source>
</evidence>
<evidence type="ECO:0000256" key="7">
    <source>
        <dbReference type="ARBA" id="ARBA00023310"/>
    </source>
</evidence>
<proteinExistence type="inferred from homology"/>
<dbReference type="NCBIfam" id="NF009967">
    <property type="entry name" value="PRK13430.1"/>
    <property type="match status" value="1"/>
</dbReference>
<comment type="function">
    <text evidence="8">F(1)F(0) ATP synthase produces ATP from ADP in the presence of a proton or sodium gradient. F-type ATPases consist of two structural domains, F(1) containing the extramembraneous catalytic core and F(0) containing the membrane proton channel, linked together by a central stalk and a peripheral stalk. During catalysis, ATP synthesis in the catalytic domain of F(1) is coupled via a rotary mechanism of the central stalk subunits to proton translocation.</text>
</comment>
<sequence length="272" mass="30595">MQGEASLLSDRESRDSFAPKLRAAGLENERIYEELFSFAGLLDHNPRVQRALTDPSRPVEDKAKLVDDLLEGKAHPLTVQILHDVVGRRWSRMSHLANAVEDFGVDSVMYLADARNVTLRVSIELAQLHSAFLNLPQVRSKLSDVYMPEAKRVEFLKTVLAGQKLDPVTMILAIHATRALRNRRYLTIIQWLINKLSRHMGETMVTVTTAVPLTGEQVKRLVTTYSAKLNRPIHINSVVDPSVMGGMRIQYGSEVTDHTVVAQLQRLRRSVG</sequence>
<dbReference type="PANTHER" id="PTHR11910">
    <property type="entry name" value="ATP SYNTHASE DELTA CHAIN"/>
    <property type="match status" value="1"/>
</dbReference>
<name>A0A5J5E0R4_9BIFI</name>
<evidence type="ECO:0000256" key="5">
    <source>
        <dbReference type="ARBA" id="ARBA00023136"/>
    </source>
</evidence>
<evidence type="ECO:0000256" key="3">
    <source>
        <dbReference type="ARBA" id="ARBA00022781"/>
    </source>
</evidence>
<organism evidence="10 11">
    <name type="scientific">Bifidobacterium vespertilionis</name>
    <dbReference type="NCBI Taxonomy" id="2562524"/>
    <lineage>
        <taxon>Bacteria</taxon>
        <taxon>Bacillati</taxon>
        <taxon>Actinomycetota</taxon>
        <taxon>Actinomycetes</taxon>
        <taxon>Bifidobacteriales</taxon>
        <taxon>Bifidobacteriaceae</taxon>
        <taxon>Bifidobacterium</taxon>
    </lineage>
</organism>
<dbReference type="Pfam" id="PF00213">
    <property type="entry name" value="OSCP"/>
    <property type="match status" value="2"/>
</dbReference>
<keyword evidence="12" id="KW-1185">Reference proteome</keyword>
<keyword evidence="8" id="KW-1003">Cell membrane</keyword>
<dbReference type="GO" id="GO:0045259">
    <property type="term" value="C:proton-transporting ATP synthase complex"/>
    <property type="evidence" value="ECO:0007669"/>
    <property type="project" value="UniProtKB-KW"/>
</dbReference>
<evidence type="ECO:0000313" key="10">
    <source>
        <dbReference type="EMBL" id="KAA8822721.1"/>
    </source>
</evidence>
<dbReference type="Proteomes" id="UP000374630">
    <property type="component" value="Unassembled WGS sequence"/>
</dbReference>